<sequence>MTMPISWGSLASFPLSCGYKLIVACSRRLLLSGTRASFWDPTHCCFSIGEVDLIPTMEEYAELLQLDSPFSETPVIPIQGPRSNRCLEKYLGLTTAVLRPEIARPEETWRKANISLDLLTKYFSRSAFPAKLARDFIVGKKGWKKFRINAFKIAFAGIFLFPTSCWRQGEGVPMFCTQLLQLWFCSHLQHFHRLQTPYHFERHTVSQTVQIALPFTGDSRAWALYLLDLPLSGWAWKVTWGPASWMPWTHCALFDGVPLPGVWGCTGHYPSLALRQFSGVQYPPRLGDLDAVTFDYIPCLRGVTVLERELEEAQTELLSLRLARASEREASAARVESLRSTLHHNSVAVANVRRDLVAQRGNVSTLRTMNEFIREQLEISEDAKEQLEETLAEAREQLETEQAERTRVQDELDSLRSYTQALVDPATGRPQDIISVLQGDNGVLQTELDLVHDALESNASWLNQEGFPVVTSLHQINQVMDSLGTRARAVWEEHDEGDPALSTALGRFCRETCIRLGH</sequence>
<dbReference type="EMBL" id="OIVN01001485">
    <property type="protein sequence ID" value="SPC94518.1"/>
    <property type="molecule type" value="Genomic_DNA"/>
</dbReference>
<protein>
    <recommendedName>
        <fullName evidence="3">Aminotransferase-like plant mobile domain-containing protein</fullName>
    </recommendedName>
</protein>
<accession>A0A2N9G4P8</accession>
<dbReference type="PANTHER" id="PTHR48200:SF1">
    <property type="entry name" value="AMINOTRANSFERASE-LIKE PLANT MOBILE DOMAIN-CONTAINING PROTEIN"/>
    <property type="match status" value="1"/>
</dbReference>
<dbReference type="PANTHER" id="PTHR48200">
    <property type="entry name" value="PROTEIN, PUTATIVE-RELATED"/>
    <property type="match status" value="1"/>
</dbReference>
<evidence type="ECO:0000256" key="1">
    <source>
        <dbReference type="SAM" id="Coils"/>
    </source>
</evidence>
<gene>
    <name evidence="2" type="ORF">FSB_LOCUS22400</name>
</gene>
<keyword evidence="1" id="KW-0175">Coiled coil</keyword>
<feature type="coiled-coil region" evidence="1">
    <location>
        <begin position="303"/>
        <end position="330"/>
    </location>
</feature>
<reference evidence="2" key="1">
    <citation type="submission" date="2018-02" db="EMBL/GenBank/DDBJ databases">
        <authorList>
            <person name="Cohen D.B."/>
            <person name="Kent A.D."/>
        </authorList>
    </citation>
    <scope>NUCLEOTIDE SEQUENCE</scope>
</reference>
<evidence type="ECO:0008006" key="3">
    <source>
        <dbReference type="Google" id="ProtNLM"/>
    </source>
</evidence>
<proteinExistence type="predicted"/>
<name>A0A2N9G4P8_FAGSY</name>
<organism evidence="2">
    <name type="scientific">Fagus sylvatica</name>
    <name type="common">Beechnut</name>
    <dbReference type="NCBI Taxonomy" id="28930"/>
    <lineage>
        <taxon>Eukaryota</taxon>
        <taxon>Viridiplantae</taxon>
        <taxon>Streptophyta</taxon>
        <taxon>Embryophyta</taxon>
        <taxon>Tracheophyta</taxon>
        <taxon>Spermatophyta</taxon>
        <taxon>Magnoliopsida</taxon>
        <taxon>eudicotyledons</taxon>
        <taxon>Gunneridae</taxon>
        <taxon>Pentapetalae</taxon>
        <taxon>rosids</taxon>
        <taxon>fabids</taxon>
        <taxon>Fagales</taxon>
        <taxon>Fagaceae</taxon>
        <taxon>Fagus</taxon>
    </lineage>
</organism>
<feature type="coiled-coil region" evidence="1">
    <location>
        <begin position="370"/>
        <end position="411"/>
    </location>
</feature>
<evidence type="ECO:0000313" key="2">
    <source>
        <dbReference type="EMBL" id="SPC94518.1"/>
    </source>
</evidence>
<dbReference type="AlphaFoldDB" id="A0A2N9G4P8"/>